<dbReference type="RefSeq" id="WP_046494676.1">
    <property type="nucleotide sequence ID" value="NZ_CGIH01000002.1"/>
</dbReference>
<dbReference type="STRING" id="690567.122"/>
<dbReference type="InterPro" id="IPR043472">
    <property type="entry name" value="Macro_dom-like"/>
</dbReference>
<dbReference type="PROSITE" id="PS51154">
    <property type="entry name" value="MACRO"/>
    <property type="match status" value="1"/>
</dbReference>
<sequence length="341" mass="37782">MPFTIVRQDITKIKADAIVNAANTDLQMGGGVCGAIFKAAGAAQLQAACDKLAPIKTGEAVITPGFGLPARFIIHAAGPVYRQWNKEQNEQHLCSAYTNSLKRAIENDCETIAFPLISSGIYGYPKDEALQVATSAIHNFLIDHDLDVTLVVYDKAAFSISRELLGAVESYIDEHYIKTNEINRRQLLDVERDALFKGDKDVNNYNKPIFEEMLAPSVGVPLDDLVGNLDEPFSQMLLRLINAKGMTDVEVYKRANLDRKLFSKIRSNKGYMPSKRTAIALAVALELSLDETDDLLERAGYALSHAVKFDVIVEYFITNGKYDVLKINEVLFEYDQPLLGG</sequence>
<dbReference type="InterPro" id="IPR001387">
    <property type="entry name" value="Cro/C1-type_HTH"/>
</dbReference>
<dbReference type="PANTHER" id="PTHR11106">
    <property type="entry name" value="GANGLIOSIDE INDUCED DIFFERENTIATION ASSOCIATED PROTEIN 2-RELATED"/>
    <property type="match status" value="1"/>
</dbReference>
<dbReference type="SUPFAM" id="SSF47413">
    <property type="entry name" value="lambda repressor-like DNA-binding domains"/>
    <property type="match status" value="1"/>
</dbReference>
<protein>
    <submittedName>
        <fullName evidence="3">Macro domain</fullName>
    </submittedName>
</protein>
<reference evidence="3 4" key="1">
    <citation type="submission" date="2015-03" db="EMBL/GenBank/DDBJ databases">
        <authorList>
            <person name="Murphy D."/>
        </authorList>
    </citation>
    <scope>NUCLEOTIDE SEQUENCE [LARGE SCALE GENOMIC DNA]</scope>
    <source>
        <strain evidence="3 4">OL-4</strain>
    </source>
</reference>
<accession>A0A0E4G8V0</accession>
<dbReference type="PANTHER" id="PTHR11106:SF27">
    <property type="entry name" value="MACRO DOMAIN-CONTAINING PROTEIN"/>
    <property type="match status" value="1"/>
</dbReference>
<evidence type="ECO:0000259" key="2">
    <source>
        <dbReference type="PROSITE" id="PS51154"/>
    </source>
</evidence>
<dbReference type="Gene3D" id="3.40.220.10">
    <property type="entry name" value="Leucine Aminopeptidase, subunit E, domain 1"/>
    <property type="match status" value="1"/>
</dbReference>
<dbReference type="AlphaFoldDB" id="A0A0E4G8V0"/>
<dbReference type="PROSITE" id="PS50943">
    <property type="entry name" value="HTH_CROC1"/>
    <property type="match status" value="1"/>
</dbReference>
<dbReference type="InterPro" id="IPR002589">
    <property type="entry name" value="Macro_dom"/>
</dbReference>
<dbReference type="EMBL" id="CGIH01000002">
    <property type="protein sequence ID" value="CFW98046.1"/>
    <property type="molecule type" value="Genomic_DNA"/>
</dbReference>
<dbReference type="SMART" id="SM00506">
    <property type="entry name" value="A1pp"/>
    <property type="match status" value="1"/>
</dbReference>
<dbReference type="CDD" id="cd00093">
    <property type="entry name" value="HTH_XRE"/>
    <property type="match status" value="1"/>
</dbReference>
<proteinExistence type="predicted"/>
<dbReference type="Pfam" id="PF01661">
    <property type="entry name" value="Macro"/>
    <property type="match status" value="1"/>
</dbReference>
<dbReference type="GO" id="GO:0003677">
    <property type="term" value="F:DNA binding"/>
    <property type="evidence" value="ECO:0007669"/>
    <property type="project" value="InterPro"/>
</dbReference>
<dbReference type="InterPro" id="IPR010982">
    <property type="entry name" value="Lambda_DNA-bd_dom_sf"/>
</dbReference>
<evidence type="ECO:0000259" key="1">
    <source>
        <dbReference type="PROSITE" id="PS50943"/>
    </source>
</evidence>
<dbReference type="SUPFAM" id="SSF52949">
    <property type="entry name" value="Macro domain-like"/>
    <property type="match status" value="1"/>
</dbReference>
<dbReference type="OrthoDB" id="6194521at2"/>
<gene>
    <name evidence="3" type="ORF">122</name>
</gene>
<dbReference type="Proteomes" id="UP000045545">
    <property type="component" value="Unassembled WGS sequence"/>
</dbReference>
<feature type="domain" description="Macro" evidence="2">
    <location>
        <begin position="1"/>
        <end position="169"/>
    </location>
</feature>
<name>A0A0E4G8V0_9FIRM</name>
<organism evidence="3 4">
    <name type="scientific">Syntrophomonas zehnderi OL-4</name>
    <dbReference type="NCBI Taxonomy" id="690567"/>
    <lineage>
        <taxon>Bacteria</taxon>
        <taxon>Bacillati</taxon>
        <taxon>Bacillota</taxon>
        <taxon>Clostridia</taxon>
        <taxon>Eubacteriales</taxon>
        <taxon>Syntrophomonadaceae</taxon>
        <taxon>Syntrophomonas</taxon>
    </lineage>
</organism>
<evidence type="ECO:0000313" key="4">
    <source>
        <dbReference type="Proteomes" id="UP000045545"/>
    </source>
</evidence>
<feature type="domain" description="HTH cro/C1-type" evidence="1">
    <location>
        <begin position="237"/>
        <end position="292"/>
    </location>
</feature>
<keyword evidence="4" id="KW-1185">Reference proteome</keyword>
<evidence type="ECO:0000313" key="3">
    <source>
        <dbReference type="EMBL" id="CFW98046.1"/>
    </source>
</evidence>